<dbReference type="Proteomes" id="UP001519273">
    <property type="component" value="Unassembled WGS sequence"/>
</dbReference>
<feature type="domain" description="Copper amine oxidase-like N-terminal" evidence="3">
    <location>
        <begin position="129"/>
        <end position="236"/>
    </location>
</feature>
<dbReference type="Pfam" id="PF07833">
    <property type="entry name" value="Cu_amine_oxidN1"/>
    <property type="match status" value="1"/>
</dbReference>
<feature type="region of interest" description="Disordered" evidence="1">
    <location>
        <begin position="28"/>
        <end position="101"/>
    </location>
</feature>
<keyword evidence="5" id="KW-1185">Reference proteome</keyword>
<dbReference type="InterPro" id="IPR036582">
    <property type="entry name" value="Mao_N_sf"/>
</dbReference>
<organism evidence="4 5">
    <name type="scientific">Paenibacillus sediminis</name>
    <dbReference type="NCBI Taxonomy" id="664909"/>
    <lineage>
        <taxon>Bacteria</taxon>
        <taxon>Bacillati</taxon>
        <taxon>Bacillota</taxon>
        <taxon>Bacilli</taxon>
        <taxon>Bacillales</taxon>
        <taxon>Paenibacillaceae</taxon>
        <taxon>Paenibacillus</taxon>
    </lineage>
</organism>
<evidence type="ECO:0000256" key="1">
    <source>
        <dbReference type="SAM" id="MobiDB-lite"/>
    </source>
</evidence>
<protein>
    <recommendedName>
        <fullName evidence="3">Copper amine oxidase-like N-terminal domain-containing protein</fullName>
    </recommendedName>
</protein>
<keyword evidence="2" id="KW-0732">Signal</keyword>
<reference evidence="4 5" key="1">
    <citation type="submission" date="2021-03" db="EMBL/GenBank/DDBJ databases">
        <title>Genomic Encyclopedia of Type Strains, Phase IV (KMG-IV): sequencing the most valuable type-strain genomes for metagenomic binning, comparative biology and taxonomic classification.</title>
        <authorList>
            <person name="Goeker M."/>
        </authorList>
    </citation>
    <scope>NUCLEOTIDE SEQUENCE [LARGE SCALE GENOMIC DNA]</scope>
    <source>
        <strain evidence="4 5">DSM 23491</strain>
    </source>
</reference>
<evidence type="ECO:0000256" key="2">
    <source>
        <dbReference type="SAM" id="SignalP"/>
    </source>
</evidence>
<feature type="compositionally biased region" description="Basic and acidic residues" evidence="1">
    <location>
        <begin position="86"/>
        <end position="95"/>
    </location>
</feature>
<dbReference type="RefSeq" id="WP_209850720.1">
    <property type="nucleotide sequence ID" value="NZ_CBCRVE010000007.1"/>
</dbReference>
<proteinExistence type="predicted"/>
<name>A0ABS4H597_9BACL</name>
<evidence type="ECO:0000259" key="3">
    <source>
        <dbReference type="Pfam" id="PF07833"/>
    </source>
</evidence>
<gene>
    <name evidence="4" type="ORF">J2Z20_002594</name>
</gene>
<feature type="chain" id="PRO_5047526664" description="Copper amine oxidase-like N-terminal domain-containing protein" evidence="2">
    <location>
        <begin position="22"/>
        <end position="238"/>
    </location>
</feature>
<feature type="compositionally biased region" description="Basic and acidic residues" evidence="1">
    <location>
        <begin position="30"/>
        <end position="78"/>
    </location>
</feature>
<feature type="signal peptide" evidence="2">
    <location>
        <begin position="1"/>
        <end position="21"/>
    </location>
</feature>
<sequence>MRKLGMMLLTFMLVGSLTAGAVSAHGNHGGNDRNFRQHDEHSNWSDQSDKREDKKDRKEQEKREKQEKKEKRDEDRESVTSSTYGKQEKPKKEQGRVTVTISTYGQPDVTVTTSTYGKPGRKGHGVKIVINGSEVQSTTAPIVKDGSTLVPFRIISEQLKAKVTYNAKKRSVTVVQNVTIVTIVLDQKVAYVNGKAVNLDVPATVENGSTMVPVRFISEALDANVKWDAESGSVVIDQ</sequence>
<comment type="caution">
    <text evidence="4">The sequence shown here is derived from an EMBL/GenBank/DDBJ whole genome shotgun (WGS) entry which is preliminary data.</text>
</comment>
<dbReference type="Gene3D" id="3.30.457.10">
    <property type="entry name" value="Copper amine oxidase-like, N-terminal domain"/>
    <property type="match status" value="1"/>
</dbReference>
<dbReference type="SUPFAM" id="SSF55383">
    <property type="entry name" value="Copper amine oxidase, domain N"/>
    <property type="match status" value="1"/>
</dbReference>
<accession>A0ABS4H597</accession>
<dbReference type="InterPro" id="IPR012854">
    <property type="entry name" value="Cu_amine_oxidase-like_N"/>
</dbReference>
<dbReference type="EMBL" id="JAGGKP010000006">
    <property type="protein sequence ID" value="MBP1937681.1"/>
    <property type="molecule type" value="Genomic_DNA"/>
</dbReference>
<evidence type="ECO:0000313" key="5">
    <source>
        <dbReference type="Proteomes" id="UP001519273"/>
    </source>
</evidence>
<evidence type="ECO:0000313" key="4">
    <source>
        <dbReference type="EMBL" id="MBP1937681.1"/>
    </source>
</evidence>